<feature type="compositionally biased region" description="Basic residues" evidence="7">
    <location>
        <begin position="367"/>
        <end position="377"/>
    </location>
</feature>
<dbReference type="Proteomes" id="UP001056201">
    <property type="component" value="Chromosome 2"/>
</dbReference>
<evidence type="ECO:0000256" key="3">
    <source>
        <dbReference type="ARBA" id="ARBA00022737"/>
    </source>
</evidence>
<dbReference type="SUPFAM" id="SSF57938">
    <property type="entry name" value="DnaJ/Hsp40 cysteine-rich domain"/>
    <property type="match status" value="1"/>
</dbReference>
<dbReference type="Pfam" id="PF01556">
    <property type="entry name" value="DnaJ_C"/>
    <property type="match status" value="1"/>
</dbReference>
<dbReference type="Pfam" id="PF00226">
    <property type="entry name" value="DnaJ"/>
    <property type="match status" value="1"/>
</dbReference>
<keyword evidence="3" id="KW-0677">Repeat</keyword>
<evidence type="ECO:0000313" key="9">
    <source>
        <dbReference type="EMBL" id="URI10349.1"/>
    </source>
</evidence>
<accession>A0ABY4SGK9</accession>
<dbReference type="RefSeq" id="WP_250198553.1">
    <property type="nucleotide sequence ID" value="NZ_CP097636.1"/>
</dbReference>
<dbReference type="InterPro" id="IPR036869">
    <property type="entry name" value="J_dom_sf"/>
</dbReference>
<gene>
    <name evidence="9" type="ORF">MW290_15140</name>
</gene>
<organism evidence="9 10">
    <name type="scientific">Aquincola tertiaricarbonis</name>
    <dbReference type="NCBI Taxonomy" id="391953"/>
    <lineage>
        <taxon>Bacteria</taxon>
        <taxon>Pseudomonadati</taxon>
        <taxon>Pseudomonadota</taxon>
        <taxon>Betaproteobacteria</taxon>
        <taxon>Burkholderiales</taxon>
        <taxon>Sphaerotilaceae</taxon>
        <taxon>Aquincola</taxon>
    </lineage>
</organism>
<keyword evidence="2" id="KW-0479">Metal-binding</keyword>
<evidence type="ECO:0000256" key="2">
    <source>
        <dbReference type="ARBA" id="ARBA00022723"/>
    </source>
</evidence>
<dbReference type="InterPro" id="IPR008971">
    <property type="entry name" value="HSP40/DnaJ_pept-bd"/>
</dbReference>
<dbReference type="CDD" id="cd10719">
    <property type="entry name" value="DnaJ_zf"/>
    <property type="match status" value="1"/>
</dbReference>
<dbReference type="SMART" id="SM00271">
    <property type="entry name" value="DnaJ"/>
    <property type="match status" value="1"/>
</dbReference>
<dbReference type="PRINTS" id="PR00625">
    <property type="entry name" value="JDOMAIN"/>
</dbReference>
<reference evidence="9" key="1">
    <citation type="submission" date="2022-05" db="EMBL/GenBank/DDBJ databases">
        <title>An RpoN-dependent PEP-CTERM gene is involved in floc formation of an Aquincola tertiaricarbonis strain.</title>
        <authorList>
            <person name="Qiu D."/>
            <person name="Xia M."/>
        </authorList>
    </citation>
    <scope>NUCLEOTIDE SEQUENCE</scope>
    <source>
        <strain evidence="9">RN12</strain>
    </source>
</reference>
<feature type="compositionally biased region" description="Low complexity" evidence="7">
    <location>
        <begin position="61"/>
        <end position="71"/>
    </location>
</feature>
<evidence type="ECO:0000256" key="4">
    <source>
        <dbReference type="ARBA" id="ARBA00022771"/>
    </source>
</evidence>
<keyword evidence="5" id="KW-0862">Zinc</keyword>
<keyword evidence="10" id="KW-1185">Reference proteome</keyword>
<dbReference type="InterPro" id="IPR002939">
    <property type="entry name" value="DnaJ_C"/>
</dbReference>
<dbReference type="PANTHER" id="PTHR43096:SF10">
    <property type="entry name" value="CHAPERONE PROTEIN DNAJ A6, CHLOROPLASTIC"/>
    <property type="match status" value="1"/>
</dbReference>
<proteinExistence type="predicted"/>
<keyword evidence="1" id="KW-0235">DNA replication</keyword>
<dbReference type="InterPro" id="IPR001623">
    <property type="entry name" value="DnaJ_domain"/>
</dbReference>
<dbReference type="SUPFAM" id="SSF46565">
    <property type="entry name" value="Chaperone J-domain"/>
    <property type="match status" value="1"/>
</dbReference>
<feature type="compositionally biased region" description="Pro residues" evidence="7">
    <location>
        <begin position="72"/>
        <end position="85"/>
    </location>
</feature>
<dbReference type="Gene3D" id="2.10.230.10">
    <property type="entry name" value="Heat shock protein DnaJ, cysteine-rich domain"/>
    <property type="match status" value="1"/>
</dbReference>
<dbReference type="PANTHER" id="PTHR43096">
    <property type="entry name" value="DNAJ HOMOLOG 1, MITOCHONDRIAL-RELATED"/>
    <property type="match status" value="1"/>
</dbReference>
<keyword evidence="4" id="KW-0863">Zinc-finger</keyword>
<feature type="domain" description="J" evidence="8">
    <location>
        <begin position="5"/>
        <end position="61"/>
    </location>
</feature>
<dbReference type="PROSITE" id="PS50076">
    <property type="entry name" value="DNAJ_2"/>
    <property type="match status" value="1"/>
</dbReference>
<evidence type="ECO:0000259" key="8">
    <source>
        <dbReference type="PROSITE" id="PS50076"/>
    </source>
</evidence>
<protein>
    <submittedName>
        <fullName evidence="9">DnaJ domain-containing protein</fullName>
    </submittedName>
</protein>
<dbReference type="InterPro" id="IPR036410">
    <property type="entry name" value="HSP_DnaJ_Cys-rich_dom_sf"/>
</dbReference>
<dbReference type="Gene3D" id="2.60.260.20">
    <property type="entry name" value="Urease metallochaperone UreE, N-terminal domain"/>
    <property type="match status" value="2"/>
</dbReference>
<dbReference type="SUPFAM" id="SSF49493">
    <property type="entry name" value="HSP40/DnaJ peptide-binding domain"/>
    <property type="match status" value="2"/>
</dbReference>
<feature type="region of interest" description="Disordered" evidence="7">
    <location>
        <begin position="61"/>
        <end position="91"/>
    </location>
</feature>
<evidence type="ECO:0000256" key="1">
    <source>
        <dbReference type="ARBA" id="ARBA00022705"/>
    </source>
</evidence>
<dbReference type="Gene3D" id="1.10.287.110">
    <property type="entry name" value="DnaJ domain"/>
    <property type="match status" value="1"/>
</dbReference>
<sequence>MSTETAFRELGLQPGASEAEIKAAWRRLVSRWHPDRNASQAAVEKMQRINQAFELLQAAAAGAEEPAAPAQPASPPAPPAPPPAPSRTATPLSRRIKLTLEEAALGCVRVLRGQLAQACEACGGQGLRFPGSACATCDGEGEVRERAWYGWMATRVTCPDCSGDGRARLACSPCGSTGKLPPRKYELKVRIPAGVRDGDLLGVPPTRGGAGPEGGLDLQIELQPHPLFTLEADGTLRCTMPVDGFRWLGSRRVEVPTLAGSQPLALRHGECVYRLPGQGFPATRRGARADLVVTVQPVFPQPWTSDQQILLDRLIATTTAAPTGPLADWQRQMQRHAAGRGPAADEGEAGRPSDTNAAPDHPAPPRPRTRRPRKATA</sequence>
<evidence type="ECO:0000256" key="5">
    <source>
        <dbReference type="ARBA" id="ARBA00022833"/>
    </source>
</evidence>
<evidence type="ECO:0000313" key="10">
    <source>
        <dbReference type="Proteomes" id="UP001056201"/>
    </source>
</evidence>
<dbReference type="InterPro" id="IPR001305">
    <property type="entry name" value="HSP_DnaJ_Cys-rich_dom"/>
</dbReference>
<name>A0ABY4SGK9_AQUTE</name>
<feature type="region of interest" description="Disordered" evidence="7">
    <location>
        <begin position="333"/>
        <end position="377"/>
    </location>
</feature>
<keyword evidence="6" id="KW-0346">Stress response</keyword>
<dbReference type="CDD" id="cd06257">
    <property type="entry name" value="DnaJ"/>
    <property type="match status" value="1"/>
</dbReference>
<evidence type="ECO:0000256" key="7">
    <source>
        <dbReference type="SAM" id="MobiDB-lite"/>
    </source>
</evidence>
<evidence type="ECO:0000256" key="6">
    <source>
        <dbReference type="ARBA" id="ARBA00023016"/>
    </source>
</evidence>
<dbReference type="EMBL" id="CP097636">
    <property type="protein sequence ID" value="URI10349.1"/>
    <property type="molecule type" value="Genomic_DNA"/>
</dbReference>